<evidence type="ECO:0000313" key="3">
    <source>
        <dbReference type="Proteomes" id="UP000319576"/>
    </source>
</evidence>
<protein>
    <recommendedName>
        <fullName evidence="4">Flippase-like domain-containing protein</fullName>
    </recommendedName>
</protein>
<name>A0A517XVN7_9BACT</name>
<keyword evidence="3" id="KW-1185">Reference proteome</keyword>
<dbReference type="RefSeq" id="WP_145240616.1">
    <property type="nucleotide sequence ID" value="NZ_CP036273.1"/>
</dbReference>
<sequence>MAAPRARLWLVVKSLLASAILVAVGLQFARILAQPALNPYPFDLRVGYLIPAGVLYLLAHCCWGGFWVRLLRSQGVSVSLLVGLRAYFVSQYGKYVPGKAWVVFIRVALLRGVDGGKPLAVGVTATYETLTSMAAGALLAAALLPRLGVLPEEISPNVGWVLGLALLPLALAVLNKLAARRIAKMRGPDGVPLPSPPLGLMAQGMVHGVVGWLLLGACVSLGVAAVAPGDPGWHPAEHYAADTGSMALAYVSGFFVLVAPGGLGVRELLLQATLGPRFAAEQGADVAAGLAAVIALVLRFAWTLAEVLAAVGLYVFCRPPVRPLPAEPAHV</sequence>
<proteinExistence type="predicted"/>
<feature type="transmembrane region" description="Helical" evidence="1">
    <location>
        <begin position="49"/>
        <end position="68"/>
    </location>
</feature>
<dbReference type="Proteomes" id="UP000319576">
    <property type="component" value="Chromosome"/>
</dbReference>
<feature type="transmembrane region" description="Helical" evidence="1">
    <location>
        <begin position="119"/>
        <end position="145"/>
    </location>
</feature>
<gene>
    <name evidence="2" type="ORF">ETAA1_35420</name>
</gene>
<feature type="transmembrane region" description="Helical" evidence="1">
    <location>
        <begin position="286"/>
        <end position="316"/>
    </location>
</feature>
<dbReference type="AlphaFoldDB" id="A0A517XVN7"/>
<reference evidence="2 3" key="1">
    <citation type="submission" date="2019-02" db="EMBL/GenBank/DDBJ databases">
        <title>Deep-cultivation of Planctomycetes and their phenomic and genomic characterization uncovers novel biology.</title>
        <authorList>
            <person name="Wiegand S."/>
            <person name="Jogler M."/>
            <person name="Boedeker C."/>
            <person name="Pinto D."/>
            <person name="Vollmers J."/>
            <person name="Rivas-Marin E."/>
            <person name="Kohn T."/>
            <person name="Peeters S.H."/>
            <person name="Heuer A."/>
            <person name="Rast P."/>
            <person name="Oberbeckmann S."/>
            <person name="Bunk B."/>
            <person name="Jeske O."/>
            <person name="Meyerdierks A."/>
            <person name="Storesund J.E."/>
            <person name="Kallscheuer N."/>
            <person name="Luecker S."/>
            <person name="Lage O.M."/>
            <person name="Pohl T."/>
            <person name="Merkel B.J."/>
            <person name="Hornburger P."/>
            <person name="Mueller R.-W."/>
            <person name="Bruemmer F."/>
            <person name="Labrenz M."/>
            <person name="Spormann A.M."/>
            <person name="Op den Camp H."/>
            <person name="Overmann J."/>
            <person name="Amann R."/>
            <person name="Jetten M.S.M."/>
            <person name="Mascher T."/>
            <person name="Medema M.H."/>
            <person name="Devos D.P."/>
            <person name="Kaster A.-K."/>
            <person name="Ovreas L."/>
            <person name="Rohde M."/>
            <person name="Galperin M.Y."/>
            <person name="Jogler C."/>
        </authorList>
    </citation>
    <scope>NUCLEOTIDE SEQUENCE [LARGE SCALE GENOMIC DNA]</scope>
    <source>
        <strain evidence="2 3">ETA_A1</strain>
    </source>
</reference>
<feature type="transmembrane region" description="Helical" evidence="1">
    <location>
        <begin position="157"/>
        <end position="178"/>
    </location>
</feature>
<accession>A0A517XVN7</accession>
<feature type="transmembrane region" description="Helical" evidence="1">
    <location>
        <begin position="247"/>
        <end position="265"/>
    </location>
</feature>
<keyword evidence="1" id="KW-0812">Transmembrane</keyword>
<keyword evidence="1" id="KW-1133">Transmembrane helix</keyword>
<organism evidence="2 3">
    <name type="scientific">Urbifossiella limnaea</name>
    <dbReference type="NCBI Taxonomy" id="2528023"/>
    <lineage>
        <taxon>Bacteria</taxon>
        <taxon>Pseudomonadati</taxon>
        <taxon>Planctomycetota</taxon>
        <taxon>Planctomycetia</taxon>
        <taxon>Gemmatales</taxon>
        <taxon>Gemmataceae</taxon>
        <taxon>Urbifossiella</taxon>
    </lineage>
</organism>
<dbReference type="EMBL" id="CP036273">
    <property type="protein sequence ID" value="QDU21572.1"/>
    <property type="molecule type" value="Genomic_DNA"/>
</dbReference>
<evidence type="ECO:0000313" key="2">
    <source>
        <dbReference type="EMBL" id="QDU21572.1"/>
    </source>
</evidence>
<dbReference type="OrthoDB" id="256291at2"/>
<evidence type="ECO:0008006" key="4">
    <source>
        <dbReference type="Google" id="ProtNLM"/>
    </source>
</evidence>
<feature type="transmembrane region" description="Helical" evidence="1">
    <location>
        <begin position="209"/>
        <end position="227"/>
    </location>
</feature>
<dbReference type="KEGG" id="uli:ETAA1_35420"/>
<evidence type="ECO:0000256" key="1">
    <source>
        <dbReference type="SAM" id="Phobius"/>
    </source>
</evidence>
<keyword evidence="1" id="KW-0472">Membrane</keyword>